<dbReference type="Gene3D" id="1.10.10.1100">
    <property type="entry name" value="BFD-like [2Fe-2S]-binding domain"/>
    <property type="match status" value="1"/>
</dbReference>
<dbReference type="SUPFAM" id="SSF51905">
    <property type="entry name" value="FAD/NAD(P)-binding domain"/>
    <property type="match status" value="1"/>
</dbReference>
<keyword evidence="4" id="KW-1185">Reference proteome</keyword>
<evidence type="ECO:0000313" key="4">
    <source>
        <dbReference type="Proteomes" id="UP000000377"/>
    </source>
</evidence>
<dbReference type="PIRSF" id="PIRSF037495">
    <property type="entry name" value="Opine_OX_OoxA/HcnB"/>
    <property type="match status" value="1"/>
</dbReference>
<dbReference type="InterPro" id="IPR017224">
    <property type="entry name" value="Opine_Oxase_asu/HCN_bsu"/>
</dbReference>
<evidence type="ECO:0000256" key="1">
    <source>
        <dbReference type="ARBA" id="ARBA00023002"/>
    </source>
</evidence>
<dbReference type="PANTHER" id="PTHR42949">
    <property type="entry name" value="ANAEROBIC GLYCEROL-3-PHOSPHATE DEHYDROGENASE SUBUNIT B"/>
    <property type="match status" value="1"/>
</dbReference>
<protein>
    <submittedName>
        <fullName evidence="3">Thioredoxin reductase</fullName>
    </submittedName>
</protein>
<sequence>MRGNADVTADVAVADVAVADVAVVGAGPAGMAAAVEAATAGLTVALVDAGERPGGQYWRHGPHDEGPLAGQHGRRTFAALRAGLVRTGTRTFFGHQVWLIARDADRFTLHLRPTHDGRGPGTRTLTARSLILCPGAYDRQLPVPGWDLPGVMAAGGVQALLKGSGTLAGRRAVVAGTGPFLLPVATGLAAAGAEIVMVCEANPLRGWLRDPGGALREPAKAVEGAQYAALLARHGIPYRTRTVVTEIRGEDRVRSVRIAPLDRDGRPRSGVRIEVDADLVALGWGFTPSLELPLMVGARTRLDTDGSLVAVVDARQRADVPGGPGVYLAGEATGVGGAALAVREGRLSGLAAAGDLGRTIDEGRMRRLQRAIRRGRRFAAALHTATPVPPGWTDWLDGSTLICRCEEVTYGDLCHAARELGAKDPRTLKMLARPGMGMCQGRVCGFATAQVAAALTGGSPSTPSADDLLPLARRPLATPVTLGEIAALGEES</sequence>
<dbReference type="PRINTS" id="PR00411">
    <property type="entry name" value="PNDRDTASEI"/>
</dbReference>
<dbReference type="KEGG" id="sbh:SBI_03145"/>
<dbReference type="InterPro" id="IPR051691">
    <property type="entry name" value="Metab_Enz_Cyan_OpOx_G3PDH"/>
</dbReference>
<dbReference type="CDD" id="cd19946">
    <property type="entry name" value="GlpA-like_Fer2_BFD-like"/>
    <property type="match status" value="1"/>
</dbReference>
<keyword evidence="1" id="KW-0560">Oxidoreductase</keyword>
<evidence type="ECO:0000313" key="3">
    <source>
        <dbReference type="EMBL" id="ADI06266.1"/>
    </source>
</evidence>
<gene>
    <name evidence="3" type="primary">trxB4</name>
    <name evidence="3" type="ordered locus">SBI_03145</name>
</gene>
<dbReference type="AlphaFoldDB" id="D7C6P9"/>
<dbReference type="Pfam" id="PF07992">
    <property type="entry name" value="Pyr_redox_2"/>
    <property type="match status" value="1"/>
</dbReference>
<dbReference type="InterPro" id="IPR023753">
    <property type="entry name" value="FAD/NAD-binding_dom"/>
</dbReference>
<dbReference type="Proteomes" id="UP000000377">
    <property type="component" value="Chromosome"/>
</dbReference>
<reference evidence="3 4" key="1">
    <citation type="journal article" date="2010" name="J. Bacteriol.">
        <title>Genome sequence of the milbemycin-producing bacterium Streptomyces bingchenggensis.</title>
        <authorList>
            <person name="Wang X.J."/>
            <person name="Yan Y.J."/>
            <person name="Zhang B."/>
            <person name="An J."/>
            <person name="Wang J.J."/>
            <person name="Tian J."/>
            <person name="Jiang L."/>
            <person name="Chen Y.H."/>
            <person name="Huang S.X."/>
            <person name="Yin M."/>
            <person name="Zhang J."/>
            <person name="Gao A.L."/>
            <person name="Liu C.X."/>
            <person name="Zhu Z.X."/>
            <person name="Xiang W.S."/>
        </authorList>
    </citation>
    <scope>NUCLEOTIDE SEQUENCE [LARGE SCALE GENOMIC DNA]</scope>
    <source>
        <strain evidence="3 4">BCW-1</strain>
    </source>
</reference>
<dbReference type="GO" id="GO:0016491">
    <property type="term" value="F:oxidoreductase activity"/>
    <property type="evidence" value="ECO:0007669"/>
    <property type="project" value="UniProtKB-KW"/>
</dbReference>
<evidence type="ECO:0000259" key="2">
    <source>
        <dbReference type="Pfam" id="PF07992"/>
    </source>
</evidence>
<dbReference type="PRINTS" id="PR00368">
    <property type="entry name" value="FADPNR"/>
</dbReference>
<proteinExistence type="predicted"/>
<name>D7C6P9_STRBB</name>
<dbReference type="STRING" id="749414.SBI_03145"/>
<accession>D7C6P9</accession>
<dbReference type="PANTHER" id="PTHR42949:SF3">
    <property type="entry name" value="ANAEROBIC GLYCEROL-3-PHOSPHATE DEHYDROGENASE SUBUNIT B"/>
    <property type="match status" value="1"/>
</dbReference>
<dbReference type="PATRIC" id="fig|749414.3.peg.3264"/>
<feature type="domain" description="FAD/NAD(P)-binding" evidence="2">
    <location>
        <begin position="20"/>
        <end position="345"/>
    </location>
</feature>
<dbReference type="eggNOG" id="COG0446">
    <property type="taxonomic scope" value="Bacteria"/>
</dbReference>
<dbReference type="InterPro" id="IPR041854">
    <property type="entry name" value="BFD-like_2Fe2S-bd_dom_sf"/>
</dbReference>
<dbReference type="HOGENOM" id="CLU_030705_1_2_11"/>
<dbReference type="RefSeq" id="WP_014175743.1">
    <property type="nucleotide sequence ID" value="NC_016582.1"/>
</dbReference>
<dbReference type="Gene3D" id="3.50.50.60">
    <property type="entry name" value="FAD/NAD(P)-binding domain"/>
    <property type="match status" value="2"/>
</dbReference>
<dbReference type="EMBL" id="CP002047">
    <property type="protein sequence ID" value="ADI06266.1"/>
    <property type="molecule type" value="Genomic_DNA"/>
</dbReference>
<dbReference type="InterPro" id="IPR036188">
    <property type="entry name" value="FAD/NAD-bd_sf"/>
</dbReference>
<organism evidence="3 4">
    <name type="scientific">Streptomyces bingchenggensis (strain BCW-1)</name>
    <dbReference type="NCBI Taxonomy" id="749414"/>
    <lineage>
        <taxon>Bacteria</taxon>
        <taxon>Bacillati</taxon>
        <taxon>Actinomycetota</taxon>
        <taxon>Actinomycetes</taxon>
        <taxon>Kitasatosporales</taxon>
        <taxon>Streptomycetaceae</taxon>
        <taxon>Streptomyces</taxon>
    </lineage>
</organism>